<dbReference type="RefSeq" id="WP_074641187.1">
    <property type="nucleotide sequence ID" value="NZ_FNBL01000001.1"/>
</dbReference>
<name>A0A1G7GZU5_9RHOB</name>
<dbReference type="EMBL" id="FNBL01000001">
    <property type="protein sequence ID" value="SDE93459.1"/>
    <property type="molecule type" value="Genomic_DNA"/>
</dbReference>
<reference evidence="1 2" key="1">
    <citation type="submission" date="2016-10" db="EMBL/GenBank/DDBJ databases">
        <authorList>
            <person name="de Groot N.N."/>
        </authorList>
    </citation>
    <scope>NUCLEOTIDE SEQUENCE [LARGE SCALE GENOMIC DNA]</scope>
    <source>
        <strain evidence="1 2">DSM 27375</strain>
    </source>
</reference>
<dbReference type="InterPro" id="IPR024409">
    <property type="entry name" value="DUF3833"/>
</dbReference>
<dbReference type="AlphaFoldDB" id="A0A1G7GZU5"/>
<accession>A0A1G7GZU5</accession>
<evidence type="ECO:0000313" key="2">
    <source>
        <dbReference type="Proteomes" id="UP000182284"/>
    </source>
</evidence>
<proteinExistence type="predicted"/>
<dbReference type="Pfam" id="PF12915">
    <property type="entry name" value="DUF3833"/>
    <property type="match status" value="1"/>
</dbReference>
<protein>
    <recommendedName>
        <fullName evidence="3">DUF3833 domain-containing protein</fullName>
    </recommendedName>
</protein>
<dbReference type="OrthoDB" id="5296954at2"/>
<evidence type="ECO:0008006" key="3">
    <source>
        <dbReference type="Google" id="ProtNLM"/>
    </source>
</evidence>
<dbReference type="Proteomes" id="UP000182284">
    <property type="component" value="Unassembled WGS sequence"/>
</dbReference>
<evidence type="ECO:0000313" key="1">
    <source>
        <dbReference type="EMBL" id="SDE93459.1"/>
    </source>
</evidence>
<organism evidence="1 2">
    <name type="scientific">Celeribacter baekdonensis</name>
    <dbReference type="NCBI Taxonomy" id="875171"/>
    <lineage>
        <taxon>Bacteria</taxon>
        <taxon>Pseudomonadati</taxon>
        <taxon>Pseudomonadota</taxon>
        <taxon>Alphaproteobacteria</taxon>
        <taxon>Rhodobacterales</taxon>
        <taxon>Roseobacteraceae</taxon>
        <taxon>Celeribacter</taxon>
    </lineage>
</organism>
<sequence length="187" mass="20489">MKLILIVLVVILLLAVVVLWRPGNNFRAQKPEDYADTLPVFDPQVHLNGPIESEGVIYGLDGRVVSRFVARMSGTWDGLNGTLREEFTYARGGQQVREWTLSFDDTGALTATAPDIIGTATGQLSGATLSMRYKIKLEDDAGGHVLDVTDWLYLAPNGVIVNRSEMRKFGIKVAELVATMRPAEAAK</sequence>
<gene>
    <name evidence="1" type="ORF">SAMN04488117_101783</name>
</gene>